<proteinExistence type="predicted"/>
<name>A0A1L3GSL4_9BACT</name>
<evidence type="ECO:0000313" key="3">
    <source>
        <dbReference type="Proteomes" id="UP000182517"/>
    </source>
</evidence>
<dbReference type="InterPro" id="IPR007446">
    <property type="entry name" value="PilP"/>
</dbReference>
<dbReference type="Pfam" id="PF04351">
    <property type="entry name" value="PilP"/>
    <property type="match status" value="1"/>
</dbReference>
<keyword evidence="1" id="KW-0732">Signal</keyword>
<organism evidence="2 3">
    <name type="scientific">Syntrophotalea acetylenivorans</name>
    <dbReference type="NCBI Taxonomy" id="1842532"/>
    <lineage>
        <taxon>Bacteria</taxon>
        <taxon>Pseudomonadati</taxon>
        <taxon>Thermodesulfobacteriota</taxon>
        <taxon>Desulfuromonadia</taxon>
        <taxon>Desulfuromonadales</taxon>
        <taxon>Syntrophotaleaceae</taxon>
        <taxon>Syntrophotalea</taxon>
    </lineage>
</organism>
<reference evidence="2 3" key="1">
    <citation type="journal article" date="2017" name="Genome Announc.">
        <title>Complete Genome Sequences of Two Acetylene-Fermenting Pelobacter acetylenicus Strains.</title>
        <authorList>
            <person name="Sutton J.M."/>
            <person name="Baesman S.M."/>
            <person name="Fierst J.L."/>
            <person name="Poret-Peterson A.T."/>
            <person name="Oremland R.S."/>
            <person name="Dunlap D.S."/>
            <person name="Akob D.M."/>
        </authorList>
    </citation>
    <scope>NUCLEOTIDE SEQUENCE [LARGE SCALE GENOMIC DNA]</scope>
    <source>
        <strain evidence="2 3">SFB93</strain>
    </source>
</reference>
<protein>
    <recommendedName>
        <fullName evidence="4">Pilus assembly protein PilP</fullName>
    </recommendedName>
</protein>
<accession>A0A1L3GSL4</accession>
<dbReference type="OrthoDB" id="9788988at2"/>
<evidence type="ECO:0008006" key="4">
    <source>
        <dbReference type="Google" id="ProtNLM"/>
    </source>
</evidence>
<evidence type="ECO:0000256" key="1">
    <source>
        <dbReference type="SAM" id="SignalP"/>
    </source>
</evidence>
<dbReference type="STRING" id="1842532.A7E78_14470"/>
<dbReference type="KEGG" id="pef:A7E78_14470"/>
<sequence length="175" mass="19396">MMRMSFLTTLLLIACLSLAGCGEEAPQKKLPEAKKVMAKVAAKKQSLQQKPAKPEKVESKYVYAPAGRRDPFLALVKIRKAFTENGKPLTPLQKFDLGQFRLIGVIIGRNEPMAMVMAPGGKAYVLKRGIKIGTNAGQVTDIREDAVVVEERFYNFAGEYRTSVQEIQLPKRQGV</sequence>
<keyword evidence="3" id="KW-1185">Reference proteome</keyword>
<dbReference type="Proteomes" id="UP000182517">
    <property type="component" value="Chromosome"/>
</dbReference>
<evidence type="ECO:0000313" key="2">
    <source>
        <dbReference type="EMBL" id="APG28923.1"/>
    </source>
</evidence>
<feature type="signal peptide" evidence="1">
    <location>
        <begin position="1"/>
        <end position="19"/>
    </location>
</feature>
<dbReference type="Gene3D" id="2.30.30.830">
    <property type="match status" value="1"/>
</dbReference>
<dbReference type="EMBL" id="CP015519">
    <property type="protein sequence ID" value="APG28923.1"/>
    <property type="molecule type" value="Genomic_DNA"/>
</dbReference>
<dbReference type="AlphaFoldDB" id="A0A1L3GSL4"/>
<dbReference type="PROSITE" id="PS51257">
    <property type="entry name" value="PROKAR_LIPOPROTEIN"/>
    <property type="match status" value="1"/>
</dbReference>
<gene>
    <name evidence="2" type="ORF">A7E78_14470</name>
</gene>
<feature type="chain" id="PRO_5010228047" description="Pilus assembly protein PilP" evidence="1">
    <location>
        <begin position="20"/>
        <end position="175"/>
    </location>
</feature>